<dbReference type="AlphaFoldDB" id="A0A6J7BY33"/>
<proteinExistence type="predicted"/>
<evidence type="ECO:0000313" key="1">
    <source>
        <dbReference type="EMBL" id="CAB4850707.1"/>
    </source>
</evidence>
<dbReference type="EMBL" id="CAFBIY010000062">
    <property type="protein sequence ID" value="CAB4850707.1"/>
    <property type="molecule type" value="Genomic_DNA"/>
</dbReference>
<reference evidence="1" key="1">
    <citation type="submission" date="2020-05" db="EMBL/GenBank/DDBJ databases">
        <authorList>
            <person name="Chiriac C."/>
            <person name="Salcher M."/>
            <person name="Ghai R."/>
            <person name="Kavagutti S V."/>
        </authorList>
    </citation>
    <scope>NUCLEOTIDE SEQUENCE</scope>
</reference>
<name>A0A6J7BY33_9ZZZZ</name>
<gene>
    <name evidence="1" type="ORF">UFOPK3267_01278</name>
</gene>
<organism evidence="1">
    <name type="scientific">freshwater metagenome</name>
    <dbReference type="NCBI Taxonomy" id="449393"/>
    <lineage>
        <taxon>unclassified sequences</taxon>
        <taxon>metagenomes</taxon>
        <taxon>ecological metagenomes</taxon>
    </lineage>
</organism>
<sequence length="101" mass="11495">MPVGVVVEHQRLAGLDHRRVHREQSRPGVPWQQIEQPRSDQLFTRHPVVLARSVVGVDIDEVDDLVVLVTDRIQEHVGIEQRIDHRPQLQVAGIQPLLGDL</sequence>
<accession>A0A6J7BY33</accession>
<protein>
    <submittedName>
        <fullName evidence="1">Unannotated protein</fullName>
    </submittedName>
</protein>